<evidence type="ECO:0000256" key="6">
    <source>
        <dbReference type="SAM" id="Phobius"/>
    </source>
</evidence>
<feature type="transmembrane region" description="Helical" evidence="6">
    <location>
        <begin position="26"/>
        <end position="50"/>
    </location>
</feature>
<keyword evidence="6" id="KW-0812">Transmembrane</keyword>
<evidence type="ECO:0000256" key="5">
    <source>
        <dbReference type="ARBA" id="ARBA00022777"/>
    </source>
</evidence>
<dbReference type="CDD" id="cd00082">
    <property type="entry name" value="HisKA"/>
    <property type="match status" value="1"/>
</dbReference>
<dbReference type="Pfam" id="PF00512">
    <property type="entry name" value="HisKA"/>
    <property type="match status" value="1"/>
</dbReference>
<name>A0A841HTW1_9GAMM</name>
<evidence type="ECO:0000256" key="1">
    <source>
        <dbReference type="ARBA" id="ARBA00000085"/>
    </source>
</evidence>
<feature type="transmembrane region" description="Helical" evidence="6">
    <location>
        <begin position="94"/>
        <end position="111"/>
    </location>
</feature>
<keyword evidence="3" id="KW-0597">Phosphoprotein</keyword>
<dbReference type="InterPro" id="IPR003594">
    <property type="entry name" value="HATPase_dom"/>
</dbReference>
<keyword evidence="6" id="KW-0472">Membrane</keyword>
<proteinExistence type="predicted"/>
<protein>
    <recommendedName>
        <fullName evidence="2">histidine kinase</fullName>
        <ecNumber evidence="2">2.7.13.3</ecNumber>
    </recommendedName>
</protein>
<evidence type="ECO:0000256" key="2">
    <source>
        <dbReference type="ARBA" id="ARBA00012438"/>
    </source>
</evidence>
<gene>
    <name evidence="8" type="ORF">HNQ60_004175</name>
</gene>
<dbReference type="Gene3D" id="1.10.287.130">
    <property type="match status" value="1"/>
</dbReference>
<dbReference type="InterPro" id="IPR036890">
    <property type="entry name" value="HATPase_C_sf"/>
</dbReference>
<dbReference type="PROSITE" id="PS50109">
    <property type="entry name" value="HIS_KIN"/>
    <property type="match status" value="1"/>
</dbReference>
<feature type="domain" description="Histidine kinase" evidence="7">
    <location>
        <begin position="146"/>
        <end position="360"/>
    </location>
</feature>
<keyword evidence="5 8" id="KW-0418">Kinase</keyword>
<comment type="caution">
    <text evidence="8">The sequence shown here is derived from an EMBL/GenBank/DDBJ whole genome shotgun (WGS) entry which is preliminary data.</text>
</comment>
<evidence type="ECO:0000313" key="8">
    <source>
        <dbReference type="EMBL" id="MBB6095285.1"/>
    </source>
</evidence>
<dbReference type="SUPFAM" id="SSF47384">
    <property type="entry name" value="Homodimeric domain of signal transducing histidine kinase"/>
    <property type="match status" value="1"/>
</dbReference>
<dbReference type="GO" id="GO:0007234">
    <property type="term" value="P:osmosensory signaling via phosphorelay pathway"/>
    <property type="evidence" value="ECO:0007669"/>
    <property type="project" value="TreeGrafter"/>
</dbReference>
<comment type="catalytic activity">
    <reaction evidence="1">
        <text>ATP + protein L-histidine = ADP + protein N-phospho-L-histidine.</text>
        <dbReference type="EC" id="2.7.13.3"/>
    </reaction>
</comment>
<dbReference type="EC" id="2.7.13.3" evidence="2"/>
<evidence type="ECO:0000313" key="9">
    <source>
        <dbReference type="Proteomes" id="UP000588068"/>
    </source>
</evidence>
<dbReference type="InterPro" id="IPR003661">
    <property type="entry name" value="HisK_dim/P_dom"/>
</dbReference>
<dbReference type="InterPro" id="IPR050351">
    <property type="entry name" value="BphY/WalK/GraS-like"/>
</dbReference>
<keyword evidence="4" id="KW-0808">Transferase</keyword>
<evidence type="ECO:0000259" key="7">
    <source>
        <dbReference type="PROSITE" id="PS50109"/>
    </source>
</evidence>
<dbReference type="Pfam" id="PF25487">
    <property type="entry name" value="ETR1_N"/>
    <property type="match status" value="1"/>
</dbReference>
<dbReference type="FunFam" id="3.30.565.10:FF:000006">
    <property type="entry name" value="Sensor histidine kinase WalK"/>
    <property type="match status" value="1"/>
</dbReference>
<feature type="transmembrane region" description="Helical" evidence="6">
    <location>
        <begin position="62"/>
        <end position="82"/>
    </location>
</feature>
<accession>A0A841HTW1</accession>
<evidence type="ECO:0000256" key="3">
    <source>
        <dbReference type="ARBA" id="ARBA00022553"/>
    </source>
</evidence>
<dbReference type="PANTHER" id="PTHR42878:SF15">
    <property type="entry name" value="BACTERIOPHYTOCHROME"/>
    <property type="match status" value="1"/>
</dbReference>
<dbReference type="Pfam" id="PF02518">
    <property type="entry name" value="HATPase_c"/>
    <property type="match status" value="1"/>
</dbReference>
<dbReference type="InterPro" id="IPR058544">
    <property type="entry name" value="ETR1_N"/>
</dbReference>
<dbReference type="InterPro" id="IPR005467">
    <property type="entry name" value="His_kinase_dom"/>
</dbReference>
<dbReference type="AlphaFoldDB" id="A0A841HTW1"/>
<dbReference type="PRINTS" id="PR00344">
    <property type="entry name" value="BCTRLSENSOR"/>
</dbReference>
<dbReference type="Gene3D" id="3.30.565.10">
    <property type="entry name" value="Histidine kinase-like ATPase, C-terminal domain"/>
    <property type="match status" value="1"/>
</dbReference>
<dbReference type="GO" id="GO:0000155">
    <property type="term" value="F:phosphorelay sensor kinase activity"/>
    <property type="evidence" value="ECO:0007669"/>
    <property type="project" value="InterPro"/>
</dbReference>
<dbReference type="SUPFAM" id="SSF55874">
    <property type="entry name" value="ATPase domain of HSP90 chaperone/DNA topoisomerase II/histidine kinase"/>
    <property type="match status" value="1"/>
</dbReference>
<dbReference type="EMBL" id="JACHHZ010000005">
    <property type="protein sequence ID" value="MBB6095285.1"/>
    <property type="molecule type" value="Genomic_DNA"/>
</dbReference>
<dbReference type="SMART" id="SM00388">
    <property type="entry name" value="HisKA"/>
    <property type="match status" value="1"/>
</dbReference>
<reference evidence="8 9" key="1">
    <citation type="submission" date="2020-08" db="EMBL/GenBank/DDBJ databases">
        <title>Genomic Encyclopedia of Type Strains, Phase IV (KMG-IV): sequencing the most valuable type-strain genomes for metagenomic binning, comparative biology and taxonomic classification.</title>
        <authorList>
            <person name="Goeker M."/>
        </authorList>
    </citation>
    <scope>NUCLEOTIDE SEQUENCE [LARGE SCALE GENOMIC DNA]</scope>
    <source>
        <strain evidence="8 9">DSM 26723</strain>
    </source>
</reference>
<dbReference type="InterPro" id="IPR004358">
    <property type="entry name" value="Sig_transdc_His_kin-like_C"/>
</dbReference>
<dbReference type="GO" id="GO:0000156">
    <property type="term" value="F:phosphorelay response regulator activity"/>
    <property type="evidence" value="ECO:0007669"/>
    <property type="project" value="TreeGrafter"/>
</dbReference>
<dbReference type="RefSeq" id="WP_184334679.1">
    <property type="nucleotide sequence ID" value="NZ_JACHHZ010000005.1"/>
</dbReference>
<keyword evidence="9" id="KW-1185">Reference proteome</keyword>
<keyword evidence="6" id="KW-1133">Transmembrane helix</keyword>
<dbReference type="Proteomes" id="UP000588068">
    <property type="component" value="Unassembled WGS sequence"/>
</dbReference>
<dbReference type="InterPro" id="IPR036097">
    <property type="entry name" value="HisK_dim/P_sf"/>
</dbReference>
<evidence type="ECO:0000256" key="4">
    <source>
        <dbReference type="ARBA" id="ARBA00022679"/>
    </source>
</evidence>
<dbReference type="GO" id="GO:0005886">
    <property type="term" value="C:plasma membrane"/>
    <property type="evidence" value="ECO:0007669"/>
    <property type="project" value="UniProtKB-ARBA"/>
</dbReference>
<dbReference type="SMART" id="SM00387">
    <property type="entry name" value="HATPase_c"/>
    <property type="match status" value="1"/>
</dbReference>
<dbReference type="PANTHER" id="PTHR42878">
    <property type="entry name" value="TWO-COMPONENT HISTIDINE KINASE"/>
    <property type="match status" value="1"/>
</dbReference>
<organism evidence="8 9">
    <name type="scientific">Povalibacter uvarum</name>
    <dbReference type="NCBI Taxonomy" id="732238"/>
    <lineage>
        <taxon>Bacteria</taxon>
        <taxon>Pseudomonadati</taxon>
        <taxon>Pseudomonadota</taxon>
        <taxon>Gammaproteobacteria</taxon>
        <taxon>Steroidobacterales</taxon>
        <taxon>Steroidobacteraceae</taxon>
        <taxon>Povalibacter</taxon>
    </lineage>
</organism>
<sequence>MTAPDIFSTANFMPHGHCYLWTPGVLWLHVLPDILIAMAYFAIPFVLFHLTRRRQDLPFHSLFVWFSVFIVACGATHVIDIWNVWHAEYWLEGIIKAITAAASVPTAIMLWRAMPAILALPTQNQLRDANDSLARANRELEAFSASVSHDLRSPLSTIAGQAGMLELSLDEHATDEQKRRVQRIQASVKKMSELIEALLALSRISRHTLQREEIDVSALANDVVADLRQREPARDVKITVQSGMHAHGDRRLLSQMLFNLIDNAWKFTGKTHGASIEIGQRTEGGTTTLFVRDNGAGFDMTYVQKLFKPFQRLHGVSEFDGSGIGLATVHRIIERHGGRIWAEGQINQGASFYVSLPETPAHQDPLRAAAAPA</sequence>
<dbReference type="GO" id="GO:0030295">
    <property type="term" value="F:protein kinase activator activity"/>
    <property type="evidence" value="ECO:0007669"/>
    <property type="project" value="TreeGrafter"/>
</dbReference>